<dbReference type="InterPro" id="IPR000772">
    <property type="entry name" value="Ricin_B_lectin"/>
</dbReference>
<feature type="compositionally biased region" description="Low complexity" evidence="1">
    <location>
        <begin position="64"/>
        <end position="78"/>
    </location>
</feature>
<name>A0ABW9HHM3_9ACTN</name>
<organism evidence="4 5">
    <name type="scientific">Streptomyces niveiscabiei</name>
    <dbReference type="NCBI Taxonomy" id="164115"/>
    <lineage>
        <taxon>Bacteria</taxon>
        <taxon>Bacillati</taxon>
        <taxon>Actinomycetota</taxon>
        <taxon>Actinomycetes</taxon>
        <taxon>Kitasatosporales</taxon>
        <taxon>Streptomycetaceae</taxon>
        <taxon>Streptomyces</taxon>
    </lineage>
</organism>
<evidence type="ECO:0000259" key="3">
    <source>
        <dbReference type="SMART" id="SM00458"/>
    </source>
</evidence>
<evidence type="ECO:0000256" key="2">
    <source>
        <dbReference type="SAM" id="Phobius"/>
    </source>
</evidence>
<dbReference type="SUPFAM" id="SSF50370">
    <property type="entry name" value="Ricin B-like lectins"/>
    <property type="match status" value="1"/>
</dbReference>
<accession>A0ABW9HHM3</accession>
<feature type="region of interest" description="Disordered" evidence="1">
    <location>
        <begin position="1"/>
        <end position="25"/>
    </location>
</feature>
<feature type="domain" description="Ricin B lectin" evidence="3">
    <location>
        <begin position="86"/>
        <end position="229"/>
    </location>
</feature>
<keyword evidence="5" id="KW-1185">Reference proteome</keyword>
<dbReference type="Gene3D" id="2.80.10.50">
    <property type="match status" value="1"/>
</dbReference>
<sequence length="231" mass="24531">MPQTSQGSQAGEGDGGDTPVARPPQQPPRWAWWLVGIVIPLVGILVTVLTVPSPPSAAPPPSGTPSSSAPAPDSATPSTSPPPLPAGLFRLTNVDSRMCLSPPPGNPVAAAGLIQSDCDGRPEQFWRLHREGTDETAAAVHSLRNEHTGLCLSVDGAHKENDVTVTHYLCGDDKGLFPDQFWTFRYDTARHGWKLVSRNSGKCVALPAGSGDGEQALQEDCDGDTWLLWRT</sequence>
<feature type="transmembrane region" description="Helical" evidence="2">
    <location>
        <begin position="30"/>
        <end position="51"/>
    </location>
</feature>
<keyword evidence="2" id="KW-0472">Membrane</keyword>
<dbReference type="EMBL" id="JBJVNI010000001">
    <property type="protein sequence ID" value="MFM9607311.1"/>
    <property type="molecule type" value="Genomic_DNA"/>
</dbReference>
<dbReference type="InterPro" id="IPR035992">
    <property type="entry name" value="Ricin_B-like_lectins"/>
</dbReference>
<comment type="caution">
    <text evidence="4">The sequence shown here is derived from an EMBL/GenBank/DDBJ whole genome shotgun (WGS) entry which is preliminary data.</text>
</comment>
<reference evidence="4 5" key="1">
    <citation type="submission" date="2024-12" db="EMBL/GenBank/DDBJ databases">
        <title>Forecasting of Potato common scab and diversities of Pathogenic streptomyces spp. in china.</title>
        <authorList>
            <person name="Handique U."/>
            <person name="Wu J."/>
        </authorList>
    </citation>
    <scope>NUCLEOTIDE SEQUENCE [LARGE SCALE GENOMIC DNA]</scope>
    <source>
        <strain evidence="4 5">ZRIMU1530</strain>
    </source>
</reference>
<keyword evidence="2" id="KW-1133">Transmembrane helix</keyword>
<protein>
    <submittedName>
        <fullName evidence="4">RICIN domain-containing protein</fullName>
    </submittedName>
</protein>
<dbReference type="RefSeq" id="WP_409120099.1">
    <property type="nucleotide sequence ID" value="NZ_JBJVNI010000001.1"/>
</dbReference>
<feature type="compositionally biased region" description="Pro residues" evidence="1">
    <location>
        <begin position="54"/>
        <end position="63"/>
    </location>
</feature>
<dbReference type="CDD" id="cd00161">
    <property type="entry name" value="beta-trefoil_Ricin-like"/>
    <property type="match status" value="1"/>
</dbReference>
<evidence type="ECO:0000256" key="1">
    <source>
        <dbReference type="SAM" id="MobiDB-lite"/>
    </source>
</evidence>
<dbReference type="Pfam" id="PF00652">
    <property type="entry name" value="Ricin_B_lectin"/>
    <property type="match status" value="1"/>
</dbReference>
<feature type="region of interest" description="Disordered" evidence="1">
    <location>
        <begin position="54"/>
        <end position="87"/>
    </location>
</feature>
<dbReference type="SMART" id="SM00458">
    <property type="entry name" value="RICIN"/>
    <property type="match status" value="1"/>
</dbReference>
<keyword evidence="2" id="KW-0812">Transmembrane</keyword>
<proteinExistence type="predicted"/>
<evidence type="ECO:0000313" key="5">
    <source>
        <dbReference type="Proteomes" id="UP001631957"/>
    </source>
</evidence>
<dbReference type="PROSITE" id="PS50231">
    <property type="entry name" value="RICIN_B_LECTIN"/>
    <property type="match status" value="1"/>
</dbReference>
<gene>
    <name evidence="4" type="ORF">ACKI18_01140</name>
</gene>
<evidence type="ECO:0000313" key="4">
    <source>
        <dbReference type="EMBL" id="MFM9607311.1"/>
    </source>
</evidence>
<dbReference type="Proteomes" id="UP001631957">
    <property type="component" value="Unassembled WGS sequence"/>
</dbReference>